<keyword evidence="1" id="KW-0862">Zinc</keyword>
<reference evidence="4" key="2">
    <citation type="submission" date="2010-07" db="EMBL/GenBank/DDBJ databases">
        <authorList>
            <consortium name="The Broad Institute Genome Sequencing Platform"/>
            <consortium name="Broad Institute Genome Sequencing Center for Infectious Disease"/>
            <person name="Ma L.-J."/>
            <person name="Dead R."/>
            <person name="Young S."/>
            <person name="Zeng Q."/>
            <person name="Koehrsen M."/>
            <person name="Alvarado L."/>
            <person name="Berlin A."/>
            <person name="Chapman S.B."/>
            <person name="Chen Z."/>
            <person name="Freedman E."/>
            <person name="Gellesch M."/>
            <person name="Goldberg J."/>
            <person name="Griggs A."/>
            <person name="Gujja S."/>
            <person name="Heilman E.R."/>
            <person name="Heiman D."/>
            <person name="Hepburn T."/>
            <person name="Howarth C."/>
            <person name="Jen D."/>
            <person name="Larson L."/>
            <person name="Mehta T."/>
            <person name="Neiman D."/>
            <person name="Pearson M."/>
            <person name="Roberts A."/>
            <person name="Saif S."/>
            <person name="Shea T."/>
            <person name="Shenoy N."/>
            <person name="Sisk P."/>
            <person name="Stolte C."/>
            <person name="Sykes S."/>
            <person name="Walk T."/>
            <person name="White J."/>
            <person name="Yandava C."/>
            <person name="Haas B."/>
            <person name="Nusbaum C."/>
            <person name="Birren B."/>
        </authorList>
    </citation>
    <scope>NUCLEOTIDE SEQUENCE</scope>
    <source>
        <strain evidence="4">R3-111a-1</strain>
    </source>
</reference>
<feature type="domain" description="CCHC-type" evidence="3">
    <location>
        <begin position="50"/>
        <end position="63"/>
    </location>
</feature>
<dbReference type="Proteomes" id="UP000006039">
    <property type="component" value="Unassembled WGS sequence"/>
</dbReference>
<evidence type="ECO:0000256" key="2">
    <source>
        <dbReference type="SAM" id="MobiDB-lite"/>
    </source>
</evidence>
<evidence type="ECO:0000313" key="4">
    <source>
        <dbReference type="EMBL" id="EJT81160.1"/>
    </source>
</evidence>
<evidence type="ECO:0000256" key="1">
    <source>
        <dbReference type="PROSITE-ProRule" id="PRU00047"/>
    </source>
</evidence>
<reference evidence="5" key="4">
    <citation type="journal article" date="2015" name="G3 (Bethesda)">
        <title>Genome sequences of three phytopathogenic species of the Magnaporthaceae family of fungi.</title>
        <authorList>
            <person name="Okagaki L.H."/>
            <person name="Nunes C.C."/>
            <person name="Sailsbery J."/>
            <person name="Clay B."/>
            <person name="Brown D."/>
            <person name="John T."/>
            <person name="Oh Y."/>
            <person name="Young N."/>
            <person name="Fitzgerald M."/>
            <person name="Haas B.J."/>
            <person name="Zeng Q."/>
            <person name="Young S."/>
            <person name="Adiconis X."/>
            <person name="Fan L."/>
            <person name="Levin J.Z."/>
            <person name="Mitchell T.K."/>
            <person name="Okubara P.A."/>
            <person name="Farman M.L."/>
            <person name="Kohn L.M."/>
            <person name="Birren B."/>
            <person name="Ma L.-J."/>
            <person name="Dean R.A."/>
        </authorList>
    </citation>
    <scope>NUCLEOTIDE SEQUENCE</scope>
    <source>
        <strain evidence="5">R3-111a-1</strain>
    </source>
</reference>
<dbReference type="RefSeq" id="XP_009217169.1">
    <property type="nucleotide sequence ID" value="XM_009218905.1"/>
</dbReference>
<protein>
    <recommendedName>
        <fullName evidence="3">CCHC-type domain-containing protein</fullName>
    </recommendedName>
</protein>
<reference evidence="4" key="3">
    <citation type="submission" date="2010-09" db="EMBL/GenBank/DDBJ databases">
        <title>Annotation of Gaeumannomyces graminis var. tritici R3-111a-1.</title>
        <authorList>
            <consortium name="The Broad Institute Genome Sequencing Platform"/>
            <person name="Ma L.-J."/>
            <person name="Dead R."/>
            <person name="Young S.K."/>
            <person name="Zeng Q."/>
            <person name="Gargeya S."/>
            <person name="Fitzgerald M."/>
            <person name="Haas B."/>
            <person name="Abouelleil A."/>
            <person name="Alvarado L."/>
            <person name="Arachchi H.M."/>
            <person name="Berlin A."/>
            <person name="Brown A."/>
            <person name="Chapman S.B."/>
            <person name="Chen Z."/>
            <person name="Dunbar C."/>
            <person name="Freedman E."/>
            <person name="Gearin G."/>
            <person name="Gellesch M."/>
            <person name="Goldberg J."/>
            <person name="Griggs A."/>
            <person name="Gujja S."/>
            <person name="Heiman D."/>
            <person name="Howarth C."/>
            <person name="Larson L."/>
            <person name="Lui A."/>
            <person name="MacDonald P.J.P."/>
            <person name="Mehta T."/>
            <person name="Montmayeur A."/>
            <person name="Murphy C."/>
            <person name="Neiman D."/>
            <person name="Pearson M."/>
            <person name="Priest M."/>
            <person name="Roberts A."/>
            <person name="Saif S."/>
            <person name="Shea T."/>
            <person name="Shenoy N."/>
            <person name="Sisk P."/>
            <person name="Stolte C."/>
            <person name="Sykes S."/>
            <person name="Yandava C."/>
            <person name="Wortman J."/>
            <person name="Nusbaum C."/>
            <person name="Birren B."/>
        </authorList>
    </citation>
    <scope>NUCLEOTIDE SEQUENCE</scope>
    <source>
        <strain evidence="4">R3-111a-1</strain>
    </source>
</reference>
<dbReference type="InterPro" id="IPR001878">
    <property type="entry name" value="Znf_CCHC"/>
</dbReference>
<sequence length="117" mass="12789">MEQLIPFMEALMRGAKKTQTSAPLPPPGHAAPRNEYRGARNNQYKPAFTCWNCDAPGHRLDDCLKPRDHQKVSQAAAAMRARREARDAFTPATGANVEPVAMMQSFVPKALSQGGAL</sequence>
<gene>
    <name evidence="5" type="primary">20341602</name>
    <name evidence="4" type="ORF">GGTG_01144</name>
</gene>
<keyword evidence="1" id="KW-0479">Metal-binding</keyword>
<dbReference type="GO" id="GO:0008270">
    <property type="term" value="F:zinc ion binding"/>
    <property type="evidence" value="ECO:0007669"/>
    <property type="project" value="UniProtKB-KW"/>
</dbReference>
<dbReference type="GeneID" id="20341602"/>
<dbReference type="SUPFAM" id="SSF57756">
    <property type="entry name" value="Retrovirus zinc finger-like domains"/>
    <property type="match status" value="1"/>
</dbReference>
<keyword evidence="6" id="KW-1185">Reference proteome</keyword>
<dbReference type="AlphaFoldDB" id="J3NIR1"/>
<dbReference type="GO" id="GO:0003676">
    <property type="term" value="F:nucleic acid binding"/>
    <property type="evidence" value="ECO:0007669"/>
    <property type="project" value="InterPro"/>
</dbReference>
<reference evidence="6" key="1">
    <citation type="submission" date="2010-07" db="EMBL/GenBank/DDBJ databases">
        <title>The genome sequence of Gaeumannomyces graminis var. tritici strain R3-111a-1.</title>
        <authorList>
            <consortium name="The Broad Institute Genome Sequencing Platform"/>
            <person name="Ma L.-J."/>
            <person name="Dead R."/>
            <person name="Young S."/>
            <person name="Zeng Q."/>
            <person name="Koehrsen M."/>
            <person name="Alvarado L."/>
            <person name="Berlin A."/>
            <person name="Chapman S.B."/>
            <person name="Chen Z."/>
            <person name="Freedman E."/>
            <person name="Gellesch M."/>
            <person name="Goldberg J."/>
            <person name="Griggs A."/>
            <person name="Gujja S."/>
            <person name="Heilman E.R."/>
            <person name="Heiman D."/>
            <person name="Hepburn T."/>
            <person name="Howarth C."/>
            <person name="Jen D."/>
            <person name="Larson L."/>
            <person name="Mehta T."/>
            <person name="Neiman D."/>
            <person name="Pearson M."/>
            <person name="Roberts A."/>
            <person name="Saif S."/>
            <person name="Shea T."/>
            <person name="Shenoy N."/>
            <person name="Sisk P."/>
            <person name="Stolte C."/>
            <person name="Sykes S."/>
            <person name="Walk T."/>
            <person name="White J."/>
            <person name="Yandava C."/>
            <person name="Haas B."/>
            <person name="Nusbaum C."/>
            <person name="Birren B."/>
        </authorList>
    </citation>
    <scope>NUCLEOTIDE SEQUENCE [LARGE SCALE GENOMIC DNA]</scope>
    <source>
        <strain evidence="6">R3-111a-1</strain>
    </source>
</reference>
<organism evidence="4">
    <name type="scientific">Gaeumannomyces tritici (strain R3-111a-1)</name>
    <name type="common">Wheat and barley take-all root rot fungus</name>
    <name type="synonym">Gaeumannomyces graminis var. tritici</name>
    <dbReference type="NCBI Taxonomy" id="644352"/>
    <lineage>
        <taxon>Eukaryota</taxon>
        <taxon>Fungi</taxon>
        <taxon>Dikarya</taxon>
        <taxon>Ascomycota</taxon>
        <taxon>Pezizomycotina</taxon>
        <taxon>Sordariomycetes</taxon>
        <taxon>Sordariomycetidae</taxon>
        <taxon>Magnaporthales</taxon>
        <taxon>Magnaporthaceae</taxon>
        <taxon>Gaeumannomyces</taxon>
    </lineage>
</organism>
<evidence type="ECO:0000313" key="6">
    <source>
        <dbReference type="Proteomes" id="UP000006039"/>
    </source>
</evidence>
<dbReference type="EMBL" id="GL385395">
    <property type="protein sequence ID" value="EJT81160.1"/>
    <property type="molecule type" value="Genomic_DNA"/>
</dbReference>
<keyword evidence="1" id="KW-0863">Zinc-finger</keyword>
<dbReference type="InterPro" id="IPR036875">
    <property type="entry name" value="Znf_CCHC_sf"/>
</dbReference>
<reference evidence="5" key="5">
    <citation type="submission" date="2018-04" db="UniProtKB">
        <authorList>
            <consortium name="EnsemblFungi"/>
        </authorList>
    </citation>
    <scope>IDENTIFICATION</scope>
    <source>
        <strain evidence="5">R3-111a-1</strain>
    </source>
</reference>
<dbReference type="VEuPathDB" id="FungiDB:GGTG_01144"/>
<name>J3NIR1_GAET3</name>
<evidence type="ECO:0000313" key="5">
    <source>
        <dbReference type="EnsemblFungi" id="EJT81160"/>
    </source>
</evidence>
<evidence type="ECO:0000259" key="3">
    <source>
        <dbReference type="PROSITE" id="PS50158"/>
    </source>
</evidence>
<accession>J3NIR1</accession>
<dbReference type="PROSITE" id="PS50158">
    <property type="entry name" value="ZF_CCHC"/>
    <property type="match status" value="1"/>
</dbReference>
<proteinExistence type="predicted"/>
<dbReference type="HOGENOM" id="CLU_2084972_0_0_1"/>
<feature type="region of interest" description="Disordered" evidence="2">
    <location>
        <begin position="15"/>
        <end position="36"/>
    </location>
</feature>
<dbReference type="EnsemblFungi" id="EJT81160">
    <property type="protein sequence ID" value="EJT81160"/>
    <property type="gene ID" value="GGTG_01144"/>
</dbReference>